<dbReference type="InterPro" id="IPR046532">
    <property type="entry name" value="DUF6597"/>
</dbReference>
<evidence type="ECO:0000259" key="4">
    <source>
        <dbReference type="PROSITE" id="PS01124"/>
    </source>
</evidence>
<evidence type="ECO:0000256" key="3">
    <source>
        <dbReference type="ARBA" id="ARBA00023163"/>
    </source>
</evidence>
<dbReference type="EMBL" id="BAAAQK010000028">
    <property type="protein sequence ID" value="GAA1879030.1"/>
    <property type="molecule type" value="Genomic_DNA"/>
</dbReference>
<evidence type="ECO:0000256" key="1">
    <source>
        <dbReference type="ARBA" id="ARBA00023015"/>
    </source>
</evidence>
<dbReference type="RefSeq" id="WP_344427516.1">
    <property type="nucleotide sequence ID" value="NZ_BAAAQK010000028.1"/>
</dbReference>
<dbReference type="PANTHER" id="PTHR46796">
    <property type="entry name" value="HTH-TYPE TRANSCRIPTIONAL ACTIVATOR RHAS-RELATED"/>
    <property type="match status" value="1"/>
</dbReference>
<reference evidence="5 6" key="1">
    <citation type="journal article" date="2019" name="Int. J. Syst. Evol. Microbiol.">
        <title>The Global Catalogue of Microorganisms (GCM) 10K type strain sequencing project: providing services to taxonomists for standard genome sequencing and annotation.</title>
        <authorList>
            <consortium name="The Broad Institute Genomics Platform"/>
            <consortium name="The Broad Institute Genome Sequencing Center for Infectious Disease"/>
            <person name="Wu L."/>
            <person name="Ma J."/>
        </authorList>
    </citation>
    <scope>NUCLEOTIDE SEQUENCE [LARGE SCALE GENOMIC DNA]</scope>
    <source>
        <strain evidence="5 6">JCM 16009</strain>
    </source>
</reference>
<comment type="caution">
    <text evidence="5">The sequence shown here is derived from an EMBL/GenBank/DDBJ whole genome shotgun (WGS) entry which is preliminary data.</text>
</comment>
<dbReference type="InterPro" id="IPR009057">
    <property type="entry name" value="Homeodomain-like_sf"/>
</dbReference>
<dbReference type="SUPFAM" id="SSF46689">
    <property type="entry name" value="Homeodomain-like"/>
    <property type="match status" value="1"/>
</dbReference>
<dbReference type="PANTHER" id="PTHR46796:SF15">
    <property type="entry name" value="BLL1074 PROTEIN"/>
    <property type="match status" value="1"/>
</dbReference>
<keyword evidence="2" id="KW-0238">DNA-binding</keyword>
<dbReference type="Gene3D" id="1.10.10.60">
    <property type="entry name" value="Homeodomain-like"/>
    <property type="match status" value="1"/>
</dbReference>
<dbReference type="InterPro" id="IPR050204">
    <property type="entry name" value="AraC_XylS_family_regulators"/>
</dbReference>
<keyword evidence="6" id="KW-1185">Reference proteome</keyword>
<name>A0ABN2NP78_9PSEU</name>
<evidence type="ECO:0000313" key="6">
    <source>
        <dbReference type="Proteomes" id="UP001500449"/>
    </source>
</evidence>
<organism evidence="5 6">
    <name type="scientific">Pseudonocardia ailaonensis</name>
    <dbReference type="NCBI Taxonomy" id="367279"/>
    <lineage>
        <taxon>Bacteria</taxon>
        <taxon>Bacillati</taxon>
        <taxon>Actinomycetota</taxon>
        <taxon>Actinomycetes</taxon>
        <taxon>Pseudonocardiales</taxon>
        <taxon>Pseudonocardiaceae</taxon>
        <taxon>Pseudonocardia</taxon>
    </lineage>
</organism>
<evidence type="ECO:0000313" key="5">
    <source>
        <dbReference type="EMBL" id="GAA1879030.1"/>
    </source>
</evidence>
<dbReference type="Pfam" id="PF12833">
    <property type="entry name" value="HTH_18"/>
    <property type="match status" value="1"/>
</dbReference>
<evidence type="ECO:0000256" key="2">
    <source>
        <dbReference type="ARBA" id="ARBA00023125"/>
    </source>
</evidence>
<sequence length="285" mass="31149">MVGSTGSASAAALSTTSDYGILGVRDVDFRLERYAPAPDLAALVERHWVVTWSLPPGKRASVTLLPQPCVNVVLDRGMLAVAGVGRERFTYDYTGEGRVFGTKFRPGAFLPFLGRPVSSITEVTAPASGLWGPAADRLAESLTGPGPVLDVDALIARMEGFLRERWPEPDPNVELVGRIVAVLLGDREIGKVEEVCARFGIAPRTLQRLFNRYVGVSPKFVLRRYRLHEAAARLAEEQARPWAEVAAELGYFDQSHFIRDFTAAIGLTPVAYAQACRRREQPVSA</sequence>
<protein>
    <submittedName>
        <fullName evidence="5">Helix-turn-helix domain-containing protein</fullName>
    </submittedName>
</protein>
<accession>A0ABN2NP78</accession>
<gene>
    <name evidence="5" type="ORF">GCM10009836_70550</name>
</gene>
<proteinExistence type="predicted"/>
<dbReference type="Pfam" id="PF20240">
    <property type="entry name" value="DUF6597"/>
    <property type="match status" value="1"/>
</dbReference>
<keyword evidence="1" id="KW-0805">Transcription regulation</keyword>
<feature type="domain" description="HTH araC/xylS-type" evidence="4">
    <location>
        <begin position="174"/>
        <end position="275"/>
    </location>
</feature>
<dbReference type="PROSITE" id="PS01124">
    <property type="entry name" value="HTH_ARAC_FAMILY_2"/>
    <property type="match status" value="1"/>
</dbReference>
<dbReference type="SMART" id="SM00342">
    <property type="entry name" value="HTH_ARAC"/>
    <property type="match status" value="1"/>
</dbReference>
<keyword evidence="3" id="KW-0804">Transcription</keyword>
<dbReference type="Proteomes" id="UP001500449">
    <property type="component" value="Unassembled WGS sequence"/>
</dbReference>
<dbReference type="InterPro" id="IPR018060">
    <property type="entry name" value="HTH_AraC"/>
</dbReference>